<dbReference type="Pfam" id="PF00005">
    <property type="entry name" value="ABC_tran"/>
    <property type="match status" value="1"/>
</dbReference>
<proteinExistence type="predicted"/>
<evidence type="ECO:0000256" key="3">
    <source>
        <dbReference type="ARBA" id="ARBA00022840"/>
    </source>
</evidence>
<dbReference type="GO" id="GO:0016887">
    <property type="term" value="F:ATP hydrolysis activity"/>
    <property type="evidence" value="ECO:0007669"/>
    <property type="project" value="InterPro"/>
</dbReference>
<reference evidence="5" key="1">
    <citation type="submission" date="2019-02" db="EMBL/GenBank/DDBJ databases">
        <authorList>
            <person name="Gruber-Vodicka R. H."/>
            <person name="Seah K. B. B."/>
        </authorList>
    </citation>
    <scope>NUCLEOTIDE SEQUENCE</scope>
    <source>
        <strain evidence="5">BECK_BZ197</strain>
        <strain evidence="7">BECK_BZ198</strain>
        <strain evidence="6">BECK_BZ199</strain>
    </source>
</reference>
<dbReference type="EMBL" id="CAADFO010000003">
    <property type="protein sequence ID" value="VFK22964.1"/>
    <property type="molecule type" value="Genomic_DNA"/>
</dbReference>
<accession>A0A450X0Y5</accession>
<gene>
    <name evidence="5" type="ORF">BECKMB1821G_GA0114241_100353</name>
    <name evidence="7" type="ORF">BECKMB1821H_GA0114242_100635</name>
    <name evidence="6" type="ORF">BECKMB1821I_GA0114274_100139</name>
</gene>
<dbReference type="InterPro" id="IPR027417">
    <property type="entry name" value="P-loop_NTPase"/>
</dbReference>
<evidence type="ECO:0000313" key="5">
    <source>
        <dbReference type="EMBL" id="VFK22964.1"/>
    </source>
</evidence>
<dbReference type="PROSITE" id="PS50893">
    <property type="entry name" value="ABC_TRANSPORTER_2"/>
    <property type="match status" value="1"/>
</dbReference>
<dbReference type="InterPro" id="IPR003439">
    <property type="entry name" value="ABC_transporter-like_ATP-bd"/>
</dbReference>
<evidence type="ECO:0000313" key="6">
    <source>
        <dbReference type="EMBL" id="VFK26568.1"/>
    </source>
</evidence>
<evidence type="ECO:0000259" key="4">
    <source>
        <dbReference type="PROSITE" id="PS50893"/>
    </source>
</evidence>
<dbReference type="SUPFAM" id="SSF52540">
    <property type="entry name" value="P-loop containing nucleoside triphosphate hydrolases"/>
    <property type="match status" value="1"/>
</dbReference>
<keyword evidence="3 5" id="KW-0067">ATP-binding</keyword>
<evidence type="ECO:0000313" key="7">
    <source>
        <dbReference type="EMBL" id="VFK74544.1"/>
    </source>
</evidence>
<dbReference type="InterPro" id="IPR003593">
    <property type="entry name" value="AAA+_ATPase"/>
</dbReference>
<evidence type="ECO:0000256" key="2">
    <source>
        <dbReference type="ARBA" id="ARBA00022741"/>
    </source>
</evidence>
<sequence length="239" mass="27015">MTENAIRFIDVTKYHGTQRILDGLRFSVRKGEYFGLVGVNGAGKTTCINSLLDFCNIDSGSIAIFGLPHREPRARAALSFLPEQFLPPYYLTGGDLLRYMMRLHGAPYRERDVLSMFDKLDLARASLTKPVRDHSRGMAQKLGLASCLLSRKPLLVLDEPFSGLDPKARRLVKQQLLGLRSNGTHTLFFSTHRLQDVEELCDRLGVLHQGRLRFVGTPRECRLYYGVNTLEDAFIRCIA</sequence>
<dbReference type="PANTHER" id="PTHR42939">
    <property type="entry name" value="ABC TRANSPORTER ATP-BINDING PROTEIN ALBC-RELATED"/>
    <property type="match status" value="1"/>
</dbReference>
<dbReference type="PANTHER" id="PTHR42939:SF1">
    <property type="entry name" value="ABC TRANSPORTER ATP-BINDING PROTEIN ALBC-RELATED"/>
    <property type="match status" value="1"/>
</dbReference>
<keyword evidence="1" id="KW-0813">Transport</keyword>
<organism evidence="5">
    <name type="scientific">Candidatus Kentrum sp. MB</name>
    <dbReference type="NCBI Taxonomy" id="2138164"/>
    <lineage>
        <taxon>Bacteria</taxon>
        <taxon>Pseudomonadati</taxon>
        <taxon>Pseudomonadota</taxon>
        <taxon>Gammaproteobacteria</taxon>
        <taxon>Candidatus Kentrum</taxon>
    </lineage>
</organism>
<feature type="domain" description="ABC transporter" evidence="4">
    <location>
        <begin position="6"/>
        <end position="234"/>
    </location>
</feature>
<name>A0A450X0Y5_9GAMM</name>
<dbReference type="InterPro" id="IPR051782">
    <property type="entry name" value="ABC_Transporter_VariousFunc"/>
</dbReference>
<protein>
    <submittedName>
        <fullName evidence="5">ABC-2 type transport system ATP-binding protein</fullName>
    </submittedName>
</protein>
<dbReference type="CDD" id="cd03230">
    <property type="entry name" value="ABC_DR_subfamily_A"/>
    <property type="match status" value="1"/>
</dbReference>
<dbReference type="EMBL" id="CAADGH010000006">
    <property type="protein sequence ID" value="VFK74544.1"/>
    <property type="molecule type" value="Genomic_DNA"/>
</dbReference>
<dbReference type="Gene3D" id="3.40.50.300">
    <property type="entry name" value="P-loop containing nucleotide triphosphate hydrolases"/>
    <property type="match status" value="1"/>
</dbReference>
<dbReference type="AlphaFoldDB" id="A0A450X0Y5"/>
<dbReference type="GO" id="GO:0005524">
    <property type="term" value="F:ATP binding"/>
    <property type="evidence" value="ECO:0007669"/>
    <property type="project" value="UniProtKB-KW"/>
</dbReference>
<dbReference type="SMART" id="SM00382">
    <property type="entry name" value="AAA"/>
    <property type="match status" value="1"/>
</dbReference>
<keyword evidence="2" id="KW-0547">Nucleotide-binding</keyword>
<dbReference type="EMBL" id="CAADFQ010000001">
    <property type="protein sequence ID" value="VFK26568.1"/>
    <property type="molecule type" value="Genomic_DNA"/>
</dbReference>
<evidence type="ECO:0000256" key="1">
    <source>
        <dbReference type="ARBA" id="ARBA00022448"/>
    </source>
</evidence>